<dbReference type="Proteomes" id="UP000176614">
    <property type="component" value="Unassembled WGS sequence"/>
</dbReference>
<keyword evidence="1" id="KW-1133">Transmembrane helix</keyword>
<dbReference type="AlphaFoldDB" id="A0A1F4W198"/>
<evidence type="ECO:0000313" key="2">
    <source>
        <dbReference type="EMBL" id="OGC63186.1"/>
    </source>
</evidence>
<proteinExistence type="predicted"/>
<feature type="transmembrane region" description="Helical" evidence="1">
    <location>
        <begin position="6"/>
        <end position="23"/>
    </location>
</feature>
<sequence>MKIFWWILLSITILGAIVFFIGTNKDKDQKIVSPQPSSNTNASTEEKAADFNIYTSPKMKITFKYPKDWYYKTVPGWTDETTIFKDSIDKNVCFFVKGTEADFGFGDRTGNEVLCVNIAEDNRTLEEIKNADEVLTTLDGKKALKMGTYSIRVQVDDRNHMSIAGTGLPVISNVSFLP</sequence>
<organism evidence="2 3">
    <name type="scientific">candidate division WWE3 bacterium RIFOXYA2_FULL_46_9</name>
    <dbReference type="NCBI Taxonomy" id="1802636"/>
    <lineage>
        <taxon>Bacteria</taxon>
        <taxon>Katanobacteria</taxon>
    </lineage>
</organism>
<keyword evidence="1" id="KW-0472">Membrane</keyword>
<accession>A0A1F4W198</accession>
<keyword evidence="1" id="KW-0812">Transmembrane</keyword>
<evidence type="ECO:0000256" key="1">
    <source>
        <dbReference type="SAM" id="Phobius"/>
    </source>
</evidence>
<reference evidence="2 3" key="1">
    <citation type="journal article" date="2016" name="Nat. Commun.">
        <title>Thousands of microbial genomes shed light on interconnected biogeochemical processes in an aquifer system.</title>
        <authorList>
            <person name="Anantharaman K."/>
            <person name="Brown C.T."/>
            <person name="Hug L.A."/>
            <person name="Sharon I."/>
            <person name="Castelle C.J."/>
            <person name="Probst A.J."/>
            <person name="Thomas B.C."/>
            <person name="Singh A."/>
            <person name="Wilkins M.J."/>
            <person name="Karaoz U."/>
            <person name="Brodie E.L."/>
            <person name="Williams K.H."/>
            <person name="Hubbard S.S."/>
            <person name="Banfield J.F."/>
        </authorList>
    </citation>
    <scope>NUCLEOTIDE SEQUENCE [LARGE SCALE GENOMIC DNA]</scope>
</reference>
<dbReference type="EMBL" id="MEVT01000008">
    <property type="protein sequence ID" value="OGC63186.1"/>
    <property type="molecule type" value="Genomic_DNA"/>
</dbReference>
<evidence type="ECO:0000313" key="3">
    <source>
        <dbReference type="Proteomes" id="UP000176614"/>
    </source>
</evidence>
<protein>
    <submittedName>
        <fullName evidence="2">Uncharacterized protein</fullName>
    </submittedName>
</protein>
<gene>
    <name evidence="2" type="ORF">A2264_00640</name>
</gene>
<comment type="caution">
    <text evidence="2">The sequence shown here is derived from an EMBL/GenBank/DDBJ whole genome shotgun (WGS) entry which is preliminary data.</text>
</comment>
<name>A0A1F4W198_UNCKA</name>